<name>A0ABQ4K8Y7_9BACI</name>
<dbReference type="EMBL" id="BOQT01000014">
    <property type="protein sequence ID" value="GIN22180.1"/>
    <property type="molecule type" value="Genomic_DNA"/>
</dbReference>
<proteinExistence type="predicted"/>
<sequence length="58" mass="6715">MINEKLQDEDKRGKRSSEGKIPNVKKEDWDRKWKSTLTGASKKGRPVFRMSGFWSGTT</sequence>
<comment type="caution">
    <text evidence="2">The sequence shown here is derived from an EMBL/GenBank/DDBJ whole genome shotgun (WGS) entry which is preliminary data.</text>
</comment>
<gene>
    <name evidence="2" type="ORF">J1TS3_33140</name>
</gene>
<dbReference type="RefSeq" id="WP_018708995.1">
    <property type="nucleotide sequence ID" value="NZ_BOQT01000014.1"/>
</dbReference>
<feature type="region of interest" description="Disordered" evidence="1">
    <location>
        <begin position="1"/>
        <end position="27"/>
    </location>
</feature>
<evidence type="ECO:0000256" key="1">
    <source>
        <dbReference type="SAM" id="MobiDB-lite"/>
    </source>
</evidence>
<organism evidence="2 3">
    <name type="scientific">Siminovitchia fordii</name>
    <dbReference type="NCBI Taxonomy" id="254759"/>
    <lineage>
        <taxon>Bacteria</taxon>
        <taxon>Bacillati</taxon>
        <taxon>Bacillota</taxon>
        <taxon>Bacilli</taxon>
        <taxon>Bacillales</taxon>
        <taxon>Bacillaceae</taxon>
        <taxon>Siminovitchia</taxon>
    </lineage>
</organism>
<evidence type="ECO:0000313" key="2">
    <source>
        <dbReference type="EMBL" id="GIN22180.1"/>
    </source>
</evidence>
<accession>A0ABQ4K8Y7</accession>
<dbReference type="Proteomes" id="UP000680279">
    <property type="component" value="Unassembled WGS sequence"/>
</dbReference>
<evidence type="ECO:0000313" key="3">
    <source>
        <dbReference type="Proteomes" id="UP000680279"/>
    </source>
</evidence>
<protein>
    <submittedName>
        <fullName evidence="2">Uncharacterized protein</fullName>
    </submittedName>
</protein>
<keyword evidence="3" id="KW-1185">Reference proteome</keyword>
<reference evidence="2 3" key="1">
    <citation type="submission" date="2021-03" db="EMBL/GenBank/DDBJ databases">
        <title>Antimicrobial resistance genes in bacteria isolated from Japanese honey, and their potential for conferring macrolide and lincosamide resistance in the American foulbrood pathogen Paenibacillus larvae.</title>
        <authorList>
            <person name="Okamoto M."/>
            <person name="Kumagai M."/>
            <person name="Kanamori H."/>
            <person name="Takamatsu D."/>
        </authorList>
    </citation>
    <scope>NUCLEOTIDE SEQUENCE [LARGE SCALE GENOMIC DNA]</scope>
    <source>
        <strain evidence="2 3">J1TS3</strain>
    </source>
</reference>